<evidence type="ECO:0000313" key="3">
    <source>
        <dbReference type="Proteomes" id="UP000823941"/>
    </source>
</evidence>
<comment type="caution">
    <text evidence="2">The sequence shown here is derived from an EMBL/GenBank/DDBJ whole genome shotgun (WGS) entry which is preliminary data.</text>
</comment>
<keyword evidence="3" id="KW-1185">Reference proteome</keyword>
<dbReference type="Proteomes" id="UP000823941">
    <property type="component" value="Chromosome 25"/>
</dbReference>
<dbReference type="PANTHER" id="PTHR32170">
    <property type="entry name" value="PROTEASOME ACTIVATOR COMPLEX SUBUNIT 4"/>
    <property type="match status" value="1"/>
</dbReference>
<dbReference type="SUPFAM" id="SSF48371">
    <property type="entry name" value="ARM repeat"/>
    <property type="match status" value="1"/>
</dbReference>
<organism evidence="2 3">
    <name type="scientific">Plutella xylostella</name>
    <name type="common">Diamondback moth</name>
    <name type="synonym">Plutella maculipennis</name>
    <dbReference type="NCBI Taxonomy" id="51655"/>
    <lineage>
        <taxon>Eukaryota</taxon>
        <taxon>Metazoa</taxon>
        <taxon>Ecdysozoa</taxon>
        <taxon>Arthropoda</taxon>
        <taxon>Hexapoda</taxon>
        <taxon>Insecta</taxon>
        <taxon>Pterygota</taxon>
        <taxon>Neoptera</taxon>
        <taxon>Endopterygota</taxon>
        <taxon>Lepidoptera</taxon>
        <taxon>Glossata</taxon>
        <taxon>Ditrysia</taxon>
        <taxon>Yponomeutoidea</taxon>
        <taxon>Plutellidae</taxon>
        <taxon>Plutella</taxon>
    </lineage>
</organism>
<name>A0ABQ7PYH6_PLUXY</name>
<evidence type="ECO:0000313" key="2">
    <source>
        <dbReference type="EMBL" id="KAG7298030.1"/>
    </source>
</evidence>
<evidence type="ECO:0000259" key="1">
    <source>
        <dbReference type="Pfam" id="PF16507"/>
    </source>
</evidence>
<sequence>MSDDENEYEPTPERIQALGFKPQKEILINTLLPYADQLDDESTRLFQQIKENLAKAVMLREMKPACGVWTARLMKFLRIYGLKFSKEDHIALVKLVYELVLIPDLEPSKIHKFATLFIMLTKKRYLITPDELTLPWRPLYLMGKKIFDKSRTHIGMYHYLTSLESSYLTMVKCAKPYFELSATAEILAEFRPQLAPWSSDNHLLSQLAVLLPVSLPPARAALGHHLWLQELMQLWDTCNNSQCGVSEVMMLFSSLAKRNPGTVDWTPHVPKMFTRFLHAVNLPVSYKDMQYTRSHSLDTKYIASWIVWTIAPDGLVLKHLRIFLTGIESYLHSANSGRWSFRLRDLLRKLSKEFLMRVRRERDTKYRRTWENETPDEYKLRDQDITEFVQIVLEPTLLAVHSRSGSVDVSAALQNMATLRPALVIPPLLERLRTSLESLTEPHRVTAAMSAVAAVARPMLRGPAADYPEGPTHVVPLLMGALPGLDPNDIKKTLVSLHFILIFSWMVPYIDCSSAADHWSDLTEEELLTCESTAQFEDFVLLFFERLFGIVESSVLENVRLESKESDALRSKTESVIETALSSAATSVLMQCSPRIFDEALRKFKHFATDSTFETNVAGSIVGVLLRVFARVNSEATLAAFVPQLCEEINELLSTDEALREENPPCELVYRLLLLSHAVECDGKVLIKYIPQITTVLDRALKLHAKDAIMRACDILGHIMASMSVVELREFRSTSKDFSKAPKEWLPIREWGKGCPLKEAKFVWHTPSEEEVACAQKLLDKYMKPELARLRQWLDGERDLCRKRRLRCFYIINALTCCGTLLPPPEEAPVELVESLVPATTFPLASGVRHRLTLEGDSVRVSLARLLLRVQDRMLDAAKADDTKGLEMLIQVSIA</sequence>
<dbReference type="InterPro" id="IPR016024">
    <property type="entry name" value="ARM-type_fold"/>
</dbReference>
<reference evidence="2 3" key="1">
    <citation type="submission" date="2021-06" db="EMBL/GenBank/DDBJ databases">
        <title>A haploid diamondback moth (Plutella xylostella L.) genome assembly resolves 31 chromosomes and identifies a diamide resistance mutation.</title>
        <authorList>
            <person name="Ward C.M."/>
            <person name="Perry K.D."/>
            <person name="Baker G."/>
            <person name="Powis K."/>
            <person name="Heckel D.G."/>
            <person name="Baxter S.W."/>
        </authorList>
    </citation>
    <scope>NUCLEOTIDE SEQUENCE [LARGE SCALE GENOMIC DNA]</scope>
    <source>
        <strain evidence="2 3">LV</strain>
        <tissue evidence="2">Single pupa</tissue>
    </source>
</reference>
<protein>
    <recommendedName>
        <fullName evidence="1">Proteasome activator Blm10 middle HEAT repeats region domain-containing protein</fullName>
    </recommendedName>
</protein>
<dbReference type="Pfam" id="PF16507">
    <property type="entry name" value="HEAT_PSME4_mid"/>
    <property type="match status" value="1"/>
</dbReference>
<feature type="domain" description="Proteasome activator Blm10 middle HEAT repeats region" evidence="1">
    <location>
        <begin position="320"/>
        <end position="797"/>
    </location>
</feature>
<accession>A0ABQ7PYH6</accession>
<dbReference type="EMBL" id="JAHIBW010000025">
    <property type="protein sequence ID" value="KAG7298030.1"/>
    <property type="molecule type" value="Genomic_DNA"/>
</dbReference>
<dbReference type="InterPro" id="IPR035309">
    <property type="entry name" value="PSME4"/>
</dbReference>
<gene>
    <name evidence="2" type="ORF">JYU34_018792</name>
</gene>
<proteinExistence type="predicted"/>
<dbReference type="PANTHER" id="PTHR32170:SF3">
    <property type="entry name" value="PROTEASOME ACTIVATOR COMPLEX SUBUNIT 4"/>
    <property type="match status" value="1"/>
</dbReference>
<dbReference type="InterPro" id="IPR032430">
    <property type="entry name" value="Blm10_mid"/>
</dbReference>